<feature type="transmembrane region" description="Helical" evidence="9">
    <location>
        <begin position="416"/>
        <end position="435"/>
    </location>
</feature>
<comment type="similarity">
    <text evidence="2">Belongs to the major facilitator superfamily. Metabolite:H+ Symporter (MHS) family (TC 2.A.1.6) family.</text>
</comment>
<feature type="transmembrane region" description="Helical" evidence="9">
    <location>
        <begin position="384"/>
        <end position="410"/>
    </location>
</feature>
<keyword evidence="12" id="KW-1185">Reference proteome</keyword>
<dbReference type="RefSeq" id="WP_408340212.1">
    <property type="nucleotide sequence ID" value="NZ_JAQQCF010000045.1"/>
</dbReference>
<dbReference type="InterPro" id="IPR005829">
    <property type="entry name" value="Sugar_transporter_CS"/>
</dbReference>
<evidence type="ECO:0000256" key="4">
    <source>
        <dbReference type="ARBA" id="ARBA00022475"/>
    </source>
</evidence>
<feature type="transmembrane region" description="Helical" evidence="9">
    <location>
        <begin position="321"/>
        <end position="341"/>
    </location>
</feature>
<dbReference type="PANTHER" id="PTHR43528:SF3">
    <property type="entry name" value="CITRATE-PROTON SYMPORTER"/>
    <property type="match status" value="1"/>
</dbReference>
<dbReference type="InterPro" id="IPR051084">
    <property type="entry name" value="H+-coupled_symporters"/>
</dbReference>
<keyword evidence="8 9" id="KW-0472">Membrane</keyword>
<sequence>MRTTIIDASNAGPGACDTGETNPVRAARTAISRKAVAAAVAGNALEFYDFVIYAYFAVYIGRAFFPVSGQFGSLLLSAATFGVGFFTRPLGAVLIGAFADRAGRKPAMILTVGLITVGTLGMAVTPAYASIGIAAPAIVVACRLIQGLALGGEVGPATALLIEAAPPNRRALYASWQLASQGIAVAVGGMLGVAVSMSLSADQLAAWGWRIPFLVSLALVPVALYIRRSLPETLEGNDARTTSEIVGGVVRKHRRYLVLGVLITLSGAVSSQIGNYMTTYAIHTLKLPPTIAQTAPLVGGVLTFAFALLGGLLSDMRGRKLVLVVPCVLLMLLIVPMFLWLDAAPGIGRFLTVIVTLAGLTAMSATAAMVVIPELLPTAFRSTGVSLVYAIGTTLFGGTTQFAVTALIAWTGSPMAPAWYLAAASALSLAAMAMVPETRDVDVLR</sequence>
<evidence type="ECO:0000256" key="7">
    <source>
        <dbReference type="ARBA" id="ARBA00022989"/>
    </source>
</evidence>
<dbReference type="PROSITE" id="PS00217">
    <property type="entry name" value="SUGAR_TRANSPORT_2"/>
    <property type="match status" value="1"/>
</dbReference>
<evidence type="ECO:0000256" key="2">
    <source>
        <dbReference type="ARBA" id="ARBA00008240"/>
    </source>
</evidence>
<gene>
    <name evidence="11" type="ORF">PQQ63_33635</name>
</gene>
<dbReference type="EMBL" id="JAQQCF010000045">
    <property type="protein sequence ID" value="MFM0641642.1"/>
    <property type="molecule type" value="Genomic_DNA"/>
</dbReference>
<evidence type="ECO:0000256" key="9">
    <source>
        <dbReference type="SAM" id="Phobius"/>
    </source>
</evidence>
<evidence type="ECO:0000313" key="12">
    <source>
        <dbReference type="Proteomes" id="UP001629432"/>
    </source>
</evidence>
<evidence type="ECO:0000259" key="10">
    <source>
        <dbReference type="PROSITE" id="PS50850"/>
    </source>
</evidence>
<dbReference type="SUPFAM" id="SSF103473">
    <property type="entry name" value="MFS general substrate transporter"/>
    <property type="match status" value="1"/>
</dbReference>
<evidence type="ECO:0000256" key="3">
    <source>
        <dbReference type="ARBA" id="ARBA00022448"/>
    </source>
</evidence>
<evidence type="ECO:0000313" key="11">
    <source>
        <dbReference type="EMBL" id="MFM0641642.1"/>
    </source>
</evidence>
<dbReference type="Pfam" id="PF07690">
    <property type="entry name" value="MFS_1"/>
    <property type="match status" value="1"/>
</dbReference>
<reference evidence="11 12" key="1">
    <citation type="journal article" date="2024" name="Chem. Sci.">
        <title>Discovery of megapolipeptins by genome mining of a Burkholderiales bacteria collection.</title>
        <authorList>
            <person name="Paulo B.S."/>
            <person name="Recchia M.J.J."/>
            <person name="Lee S."/>
            <person name="Fergusson C.H."/>
            <person name="Romanowski S.B."/>
            <person name="Hernandez A."/>
            <person name="Krull N."/>
            <person name="Liu D.Y."/>
            <person name="Cavanagh H."/>
            <person name="Bos A."/>
            <person name="Gray C.A."/>
            <person name="Murphy B.T."/>
            <person name="Linington R.G."/>
            <person name="Eustaquio A.S."/>
        </authorList>
    </citation>
    <scope>NUCLEOTIDE SEQUENCE [LARGE SCALE GENOMIC DNA]</scope>
    <source>
        <strain evidence="11 12">RL17-338-BIC-A</strain>
    </source>
</reference>
<feature type="transmembrane region" description="Helical" evidence="9">
    <location>
        <begin position="137"/>
        <end position="162"/>
    </location>
</feature>
<keyword evidence="6" id="KW-0769">Symport</keyword>
<name>A0ABW9E683_9BURK</name>
<feature type="transmembrane region" description="Helical" evidence="9">
    <location>
        <begin position="207"/>
        <end position="226"/>
    </location>
</feature>
<accession>A0ABW9E683</accession>
<dbReference type="InterPro" id="IPR011701">
    <property type="entry name" value="MFS"/>
</dbReference>
<dbReference type="Gene3D" id="1.20.1250.20">
    <property type="entry name" value="MFS general substrate transporter like domains"/>
    <property type="match status" value="2"/>
</dbReference>
<feature type="transmembrane region" description="Helical" evidence="9">
    <location>
        <begin position="294"/>
        <end position="314"/>
    </location>
</feature>
<comment type="caution">
    <text evidence="11">The sequence shown here is derived from an EMBL/GenBank/DDBJ whole genome shotgun (WGS) entry which is preliminary data.</text>
</comment>
<evidence type="ECO:0000256" key="8">
    <source>
        <dbReference type="ARBA" id="ARBA00023136"/>
    </source>
</evidence>
<keyword evidence="3" id="KW-0813">Transport</keyword>
<dbReference type="Proteomes" id="UP001629432">
    <property type="component" value="Unassembled WGS sequence"/>
</dbReference>
<feature type="transmembrane region" description="Helical" evidence="9">
    <location>
        <begin position="347"/>
        <end position="372"/>
    </location>
</feature>
<dbReference type="InterPro" id="IPR036259">
    <property type="entry name" value="MFS_trans_sf"/>
</dbReference>
<dbReference type="PROSITE" id="PS50850">
    <property type="entry name" value="MFS"/>
    <property type="match status" value="1"/>
</dbReference>
<feature type="transmembrane region" description="Helical" evidence="9">
    <location>
        <begin position="183"/>
        <end position="201"/>
    </location>
</feature>
<feature type="transmembrane region" description="Helical" evidence="9">
    <location>
        <begin position="35"/>
        <end position="60"/>
    </location>
</feature>
<evidence type="ECO:0000256" key="5">
    <source>
        <dbReference type="ARBA" id="ARBA00022692"/>
    </source>
</evidence>
<evidence type="ECO:0000256" key="1">
    <source>
        <dbReference type="ARBA" id="ARBA00004651"/>
    </source>
</evidence>
<feature type="domain" description="Major facilitator superfamily (MFS) profile" evidence="10">
    <location>
        <begin position="35"/>
        <end position="439"/>
    </location>
</feature>
<dbReference type="PROSITE" id="PS00216">
    <property type="entry name" value="SUGAR_TRANSPORT_1"/>
    <property type="match status" value="1"/>
</dbReference>
<proteinExistence type="inferred from homology"/>
<keyword evidence="7 9" id="KW-1133">Transmembrane helix</keyword>
<dbReference type="PANTHER" id="PTHR43528">
    <property type="entry name" value="ALPHA-KETOGLUTARATE PERMEASE"/>
    <property type="match status" value="1"/>
</dbReference>
<keyword evidence="5 9" id="KW-0812">Transmembrane</keyword>
<feature type="transmembrane region" description="Helical" evidence="9">
    <location>
        <begin position="256"/>
        <end position="274"/>
    </location>
</feature>
<organism evidence="11 12">
    <name type="scientific">Paraburkholderia metrosideri</name>
    <dbReference type="NCBI Taxonomy" id="580937"/>
    <lineage>
        <taxon>Bacteria</taxon>
        <taxon>Pseudomonadati</taxon>
        <taxon>Pseudomonadota</taxon>
        <taxon>Betaproteobacteria</taxon>
        <taxon>Burkholderiales</taxon>
        <taxon>Burkholderiaceae</taxon>
        <taxon>Paraburkholderia</taxon>
    </lineage>
</organism>
<feature type="transmembrane region" description="Helical" evidence="9">
    <location>
        <begin position="107"/>
        <end position="131"/>
    </location>
</feature>
<protein>
    <submittedName>
        <fullName evidence="11">MFS transporter</fullName>
    </submittedName>
</protein>
<comment type="subcellular location">
    <subcellularLocation>
        <location evidence="1">Cell membrane</location>
        <topology evidence="1">Multi-pass membrane protein</topology>
    </subcellularLocation>
</comment>
<feature type="transmembrane region" description="Helical" evidence="9">
    <location>
        <begin position="72"/>
        <end position="95"/>
    </location>
</feature>
<dbReference type="InterPro" id="IPR020846">
    <property type="entry name" value="MFS_dom"/>
</dbReference>
<keyword evidence="4" id="KW-1003">Cell membrane</keyword>
<evidence type="ECO:0000256" key="6">
    <source>
        <dbReference type="ARBA" id="ARBA00022847"/>
    </source>
</evidence>